<accession>A0A653CI77</accession>
<dbReference type="EMBL" id="CAACVG010007918">
    <property type="protein sequence ID" value="VEN47625.1"/>
    <property type="molecule type" value="Genomic_DNA"/>
</dbReference>
<evidence type="ECO:0000313" key="2">
    <source>
        <dbReference type="EMBL" id="VEN47625.1"/>
    </source>
</evidence>
<organism evidence="2 3">
    <name type="scientific">Callosobruchus maculatus</name>
    <name type="common">Southern cowpea weevil</name>
    <name type="synonym">Pulse bruchid</name>
    <dbReference type="NCBI Taxonomy" id="64391"/>
    <lineage>
        <taxon>Eukaryota</taxon>
        <taxon>Metazoa</taxon>
        <taxon>Ecdysozoa</taxon>
        <taxon>Arthropoda</taxon>
        <taxon>Hexapoda</taxon>
        <taxon>Insecta</taxon>
        <taxon>Pterygota</taxon>
        <taxon>Neoptera</taxon>
        <taxon>Endopterygota</taxon>
        <taxon>Coleoptera</taxon>
        <taxon>Polyphaga</taxon>
        <taxon>Cucujiformia</taxon>
        <taxon>Chrysomeloidea</taxon>
        <taxon>Chrysomelidae</taxon>
        <taxon>Bruchinae</taxon>
        <taxon>Bruchini</taxon>
        <taxon>Callosobruchus</taxon>
    </lineage>
</organism>
<feature type="compositionally biased region" description="Basic and acidic residues" evidence="1">
    <location>
        <begin position="59"/>
        <end position="71"/>
    </location>
</feature>
<evidence type="ECO:0000256" key="1">
    <source>
        <dbReference type="SAM" id="MobiDB-lite"/>
    </source>
</evidence>
<gene>
    <name evidence="2" type="ORF">CALMAC_LOCUS9335</name>
</gene>
<evidence type="ECO:0000313" key="3">
    <source>
        <dbReference type="Proteomes" id="UP000410492"/>
    </source>
</evidence>
<proteinExistence type="predicted"/>
<dbReference type="Proteomes" id="UP000410492">
    <property type="component" value="Unassembled WGS sequence"/>
</dbReference>
<reference evidence="2 3" key="1">
    <citation type="submission" date="2019-01" db="EMBL/GenBank/DDBJ databases">
        <authorList>
            <person name="Sayadi A."/>
        </authorList>
    </citation>
    <scope>NUCLEOTIDE SEQUENCE [LARGE SCALE GENOMIC DNA]</scope>
</reference>
<name>A0A653CI77_CALMS</name>
<dbReference type="OrthoDB" id="6619240at2759"/>
<feature type="region of interest" description="Disordered" evidence="1">
    <location>
        <begin position="53"/>
        <end position="84"/>
    </location>
</feature>
<keyword evidence="3" id="KW-1185">Reference proteome</keyword>
<sequence>MMTVKVIHRHHRMKRICSCYQHYRIRMRRDKLQKQAVPVQIVLHYPEEVDIKEEDFSDTEEKPAKRLKTEPQDLSVDSHYPFEPSDLNYYPEVKEEPLDIKVW</sequence>
<protein>
    <submittedName>
        <fullName evidence="2">Uncharacterized protein</fullName>
    </submittedName>
</protein>
<dbReference type="AlphaFoldDB" id="A0A653CI77"/>